<dbReference type="InterPro" id="IPR013217">
    <property type="entry name" value="Methyltransf_12"/>
</dbReference>
<evidence type="ECO:0000256" key="7">
    <source>
        <dbReference type="ARBA" id="ARBA00022723"/>
    </source>
</evidence>
<dbReference type="InterPro" id="IPR029063">
    <property type="entry name" value="SAM-dependent_MTases_sf"/>
</dbReference>
<dbReference type="Proteomes" id="UP001528823">
    <property type="component" value="Unassembled WGS sequence"/>
</dbReference>
<reference evidence="15 16" key="1">
    <citation type="submission" date="2022-11" db="EMBL/GenBank/DDBJ databases">
        <title>Spartinivicinus poritis sp. nov., isolated from scleractinian coral Porites lutea.</title>
        <authorList>
            <person name="Zhang G."/>
            <person name="Cai L."/>
            <person name="Wei Q."/>
        </authorList>
    </citation>
    <scope>NUCLEOTIDE SEQUENCE [LARGE SCALE GENOMIC DNA]</scope>
    <source>
        <strain evidence="15 16">A2-2</strain>
    </source>
</reference>
<gene>
    <name evidence="15" type="ORF">ORQ98_16645</name>
</gene>
<keyword evidence="9" id="KW-0694">RNA-binding</keyword>
<evidence type="ECO:0000256" key="4">
    <source>
        <dbReference type="ARBA" id="ARBA00022603"/>
    </source>
</evidence>
<dbReference type="InterPro" id="IPR024740">
    <property type="entry name" value="Hen1_N"/>
</dbReference>
<evidence type="ECO:0000313" key="16">
    <source>
        <dbReference type="Proteomes" id="UP001528823"/>
    </source>
</evidence>
<feature type="domain" description="Hen1 N-terminal" evidence="14">
    <location>
        <begin position="1"/>
        <end position="246"/>
    </location>
</feature>
<evidence type="ECO:0000259" key="14">
    <source>
        <dbReference type="Pfam" id="PF12623"/>
    </source>
</evidence>
<feature type="domain" description="Methyltransferase type 12" evidence="13">
    <location>
        <begin position="290"/>
        <end position="382"/>
    </location>
</feature>
<comment type="cofactor">
    <cofactor evidence="1">
        <name>Mg(2+)</name>
        <dbReference type="ChEBI" id="CHEBI:18420"/>
    </cofactor>
</comment>
<evidence type="ECO:0000256" key="12">
    <source>
        <dbReference type="ARBA" id="ARBA00048418"/>
    </source>
</evidence>
<dbReference type="PANTHER" id="PTHR21404:SF3">
    <property type="entry name" value="SMALL RNA 2'-O-METHYLTRANSFERASE"/>
    <property type="match status" value="1"/>
</dbReference>
<protein>
    <recommendedName>
        <fullName evidence="3">Small RNA 2'-O-methyltransferase</fullName>
        <ecNumber evidence="11">2.1.1.386</ecNumber>
    </recommendedName>
</protein>
<evidence type="ECO:0000256" key="9">
    <source>
        <dbReference type="ARBA" id="ARBA00022884"/>
    </source>
</evidence>
<dbReference type="InterPro" id="IPR026610">
    <property type="entry name" value="Hen1"/>
</dbReference>
<dbReference type="EC" id="2.1.1.386" evidence="11"/>
<dbReference type="Pfam" id="PF12623">
    <property type="entry name" value="Hen1_L"/>
    <property type="match status" value="1"/>
</dbReference>
<evidence type="ECO:0000259" key="13">
    <source>
        <dbReference type="Pfam" id="PF08242"/>
    </source>
</evidence>
<comment type="similarity">
    <text evidence="2">Belongs to the methyltransferase superfamily. HEN1 family.</text>
</comment>
<evidence type="ECO:0000256" key="11">
    <source>
        <dbReference type="ARBA" id="ARBA00035025"/>
    </source>
</evidence>
<dbReference type="Gene3D" id="3.40.50.150">
    <property type="entry name" value="Vaccinia Virus protein VP39"/>
    <property type="match status" value="1"/>
</dbReference>
<keyword evidence="6" id="KW-0949">S-adenosyl-L-methionine</keyword>
<dbReference type="RefSeq" id="WP_274689917.1">
    <property type="nucleotide sequence ID" value="NZ_JAPMOU010000022.1"/>
</dbReference>
<keyword evidence="7" id="KW-0479">Metal-binding</keyword>
<evidence type="ECO:0000256" key="10">
    <source>
        <dbReference type="ARBA" id="ARBA00023158"/>
    </source>
</evidence>
<evidence type="ECO:0000256" key="1">
    <source>
        <dbReference type="ARBA" id="ARBA00001946"/>
    </source>
</evidence>
<dbReference type="Pfam" id="PF08242">
    <property type="entry name" value="Methyltransf_12"/>
    <property type="match status" value="1"/>
</dbReference>
<evidence type="ECO:0000256" key="6">
    <source>
        <dbReference type="ARBA" id="ARBA00022691"/>
    </source>
</evidence>
<comment type="caution">
    <text evidence="15">The sequence shown here is derived from an EMBL/GenBank/DDBJ whole genome shotgun (WGS) entry which is preliminary data.</text>
</comment>
<keyword evidence="4" id="KW-0489">Methyltransferase</keyword>
<evidence type="ECO:0000256" key="2">
    <source>
        <dbReference type="ARBA" id="ARBA00009026"/>
    </source>
</evidence>
<evidence type="ECO:0000313" key="15">
    <source>
        <dbReference type="EMBL" id="MDE1463584.1"/>
    </source>
</evidence>
<evidence type="ECO:0000256" key="5">
    <source>
        <dbReference type="ARBA" id="ARBA00022679"/>
    </source>
</evidence>
<comment type="catalytic activity">
    <reaction evidence="12">
        <text>small RNA 3'-end nucleotide + S-adenosyl-L-methionine = small RNA 3'-end 2'-O-methylnucleotide + S-adenosyl-L-homocysteine + H(+)</text>
        <dbReference type="Rhea" id="RHEA:37887"/>
        <dbReference type="Rhea" id="RHEA-COMP:10415"/>
        <dbReference type="Rhea" id="RHEA-COMP:10416"/>
        <dbReference type="ChEBI" id="CHEBI:15378"/>
        <dbReference type="ChEBI" id="CHEBI:57856"/>
        <dbReference type="ChEBI" id="CHEBI:59789"/>
        <dbReference type="ChEBI" id="CHEBI:74896"/>
        <dbReference type="ChEBI" id="CHEBI:74898"/>
        <dbReference type="EC" id="2.1.1.386"/>
    </reaction>
</comment>
<dbReference type="EMBL" id="JAPMOU010000022">
    <property type="protein sequence ID" value="MDE1463584.1"/>
    <property type="molecule type" value="Genomic_DNA"/>
</dbReference>
<keyword evidence="5" id="KW-0808">Transferase</keyword>
<organism evidence="15 16">
    <name type="scientific">Spartinivicinus poritis</name>
    <dbReference type="NCBI Taxonomy" id="2994640"/>
    <lineage>
        <taxon>Bacteria</taxon>
        <taxon>Pseudomonadati</taxon>
        <taxon>Pseudomonadota</taxon>
        <taxon>Gammaproteobacteria</taxon>
        <taxon>Oceanospirillales</taxon>
        <taxon>Zooshikellaceae</taxon>
        <taxon>Spartinivicinus</taxon>
    </lineage>
</organism>
<keyword evidence="10" id="KW-0943">RNA-mediated gene silencing</keyword>
<sequence>MLLNITLHKDQATDYQPADLGFLLHKHPDKVQEFELSYGKAHVLYPELTEQFCTASLMVEVDPISLVRSFKGPASSRQLEQYVNDRPYVANSFLSVAIAKIFRSAMAGQCQHKPELVEAKLPFTVELAVLPCRGGTELLEKLFKPLGYEITAEKIELDNQFTEWGDSHYFKVKLTNQCRLADLLSHLYVLVPVLDKDKHYWINEEEIEKLLRKGGDWLKQHPEKFLIIRRYLNFRQRYTRLAINQLTTEAAENTTADNQEEQIEKPLSLNKQRIDQVLTTLASLPVKKVLDMGCGDGKLLKQLFNNKQFTQVTGLDVSSQALAIAENRLKLDRLPEHQQARINLLHGSLLCRDARIKNFDAICCIEVVEHVDEDRLPALEKVLFDYAKAPYIIVTTPNSEYNQRFGLEPGQVRHADHRFEWSRQQFTEWTQSIADKYHYNVTVSGIGEVDQELGQPTQMAVFTLHE</sequence>
<dbReference type="InterPro" id="IPR024026">
    <property type="entry name" value="3'-RNA_MeTfrase_Hen1_bac"/>
</dbReference>
<dbReference type="SUPFAM" id="SSF53335">
    <property type="entry name" value="S-adenosyl-L-methionine-dependent methyltransferases"/>
    <property type="match status" value="1"/>
</dbReference>
<keyword evidence="16" id="KW-1185">Reference proteome</keyword>
<keyword evidence="8" id="KW-0460">Magnesium</keyword>
<dbReference type="Gene3D" id="3.30.1610.20">
    <property type="entry name" value="Hen1, N-terminal domain"/>
    <property type="match status" value="1"/>
</dbReference>
<dbReference type="NCBIfam" id="TIGR04074">
    <property type="entry name" value="bacter_Hen1"/>
    <property type="match status" value="1"/>
</dbReference>
<evidence type="ECO:0000256" key="3">
    <source>
        <dbReference type="ARBA" id="ARBA00021330"/>
    </source>
</evidence>
<dbReference type="InterPro" id="IPR038546">
    <property type="entry name" value="Hen1_N_sf"/>
</dbReference>
<dbReference type="CDD" id="cd02440">
    <property type="entry name" value="AdoMet_MTases"/>
    <property type="match status" value="1"/>
</dbReference>
<evidence type="ECO:0000256" key="8">
    <source>
        <dbReference type="ARBA" id="ARBA00022842"/>
    </source>
</evidence>
<name>A0ABT5UB33_9GAMM</name>
<accession>A0ABT5UB33</accession>
<dbReference type="PANTHER" id="PTHR21404">
    <property type="entry name" value="HEN1"/>
    <property type="match status" value="1"/>
</dbReference>
<proteinExistence type="inferred from homology"/>